<dbReference type="SUPFAM" id="SSF56436">
    <property type="entry name" value="C-type lectin-like"/>
    <property type="match status" value="1"/>
</dbReference>
<dbReference type="GeneID" id="17251864"/>
<dbReference type="AlphaFoldDB" id="A0A0D3I382"/>
<dbReference type="Gene3D" id="3.10.100.10">
    <property type="entry name" value="Mannose-Binding Protein A, subunit A"/>
    <property type="match status" value="1"/>
</dbReference>
<dbReference type="HOGENOM" id="CLU_352502_0_0_1"/>
<evidence type="ECO:0000313" key="5">
    <source>
        <dbReference type="EnsemblProtists" id="EOD05717"/>
    </source>
</evidence>
<keyword evidence="3" id="KW-0732">Signal</keyword>
<reference evidence="5" key="2">
    <citation type="submission" date="2024-10" db="UniProtKB">
        <authorList>
            <consortium name="EnsemblProtists"/>
        </authorList>
    </citation>
    <scope>IDENTIFICATION</scope>
</reference>
<feature type="compositionally biased region" description="Basic and acidic residues" evidence="1">
    <location>
        <begin position="230"/>
        <end position="242"/>
    </location>
</feature>
<feature type="chain" id="PRO_5044203261" description="C-type lectin domain-containing protein" evidence="3">
    <location>
        <begin position="27"/>
        <end position="792"/>
    </location>
</feature>
<evidence type="ECO:0000256" key="3">
    <source>
        <dbReference type="SAM" id="SignalP"/>
    </source>
</evidence>
<dbReference type="KEGG" id="ehx:EMIHUDRAFT_250172"/>
<keyword evidence="2" id="KW-0472">Membrane</keyword>
<evidence type="ECO:0000256" key="2">
    <source>
        <dbReference type="SAM" id="Phobius"/>
    </source>
</evidence>
<dbReference type="PaxDb" id="2903-EOD05717"/>
<dbReference type="EnsemblProtists" id="EOD05717">
    <property type="protein sequence ID" value="EOD05717"/>
    <property type="gene ID" value="EMIHUDRAFT_250172"/>
</dbReference>
<keyword evidence="6" id="KW-1185">Reference proteome</keyword>
<dbReference type="PROSITE" id="PS50041">
    <property type="entry name" value="C_TYPE_LECTIN_2"/>
    <property type="match status" value="1"/>
</dbReference>
<feature type="transmembrane region" description="Helical" evidence="2">
    <location>
        <begin position="193"/>
        <end position="217"/>
    </location>
</feature>
<feature type="region of interest" description="Disordered" evidence="1">
    <location>
        <begin position="540"/>
        <end position="581"/>
    </location>
</feature>
<feature type="transmembrane region" description="Helical" evidence="2">
    <location>
        <begin position="420"/>
        <end position="438"/>
    </location>
</feature>
<feature type="transmembrane region" description="Helical" evidence="2">
    <location>
        <begin position="316"/>
        <end position="333"/>
    </location>
</feature>
<feature type="region of interest" description="Disordered" evidence="1">
    <location>
        <begin position="230"/>
        <end position="251"/>
    </location>
</feature>
<dbReference type="RefSeq" id="XP_005758146.1">
    <property type="nucleotide sequence ID" value="XM_005758089.1"/>
</dbReference>
<feature type="transmembrane region" description="Helical" evidence="2">
    <location>
        <begin position="282"/>
        <end position="304"/>
    </location>
</feature>
<feature type="domain" description="C-type lectin" evidence="4">
    <location>
        <begin position="41"/>
        <end position="164"/>
    </location>
</feature>
<dbReference type="InterPro" id="IPR016187">
    <property type="entry name" value="CTDL_fold"/>
</dbReference>
<accession>A0A0D3I382</accession>
<keyword evidence="2" id="KW-1133">Transmembrane helix</keyword>
<evidence type="ECO:0000259" key="4">
    <source>
        <dbReference type="PROSITE" id="PS50041"/>
    </source>
</evidence>
<protein>
    <recommendedName>
        <fullName evidence="4">C-type lectin domain-containing protein</fullName>
    </recommendedName>
</protein>
<organism evidence="5 6">
    <name type="scientific">Emiliania huxleyi (strain CCMP1516)</name>
    <dbReference type="NCBI Taxonomy" id="280463"/>
    <lineage>
        <taxon>Eukaryota</taxon>
        <taxon>Haptista</taxon>
        <taxon>Haptophyta</taxon>
        <taxon>Prymnesiophyceae</taxon>
        <taxon>Isochrysidales</taxon>
        <taxon>Noelaerhabdaceae</taxon>
        <taxon>Emiliania</taxon>
    </lineage>
</organism>
<dbReference type="InterPro" id="IPR001304">
    <property type="entry name" value="C-type_lectin-like"/>
</dbReference>
<feature type="transmembrane region" description="Helical" evidence="2">
    <location>
        <begin position="376"/>
        <end position="400"/>
    </location>
</feature>
<sequence length="792" mass="85140">MAPSLLIVLCAVSATISLVSLARVLASRPGRPTGVWLDWAPGNRSYYVTSSRHSHLGCLTACADLSQEEGVPVAPACVDSAEASTFVADRTAGLTIFLGHHQWPNDRGASVGWRPATLDCNASYENWLPSEPDDLLEMQDCVAASPGGGWSDVGCERRLPCLCQKGAVLSESFAAEAWMHLSGRGASTRGRGLFGGCIYLLGCSVLTLALLCGWGALRMRDSYAAAKEDTRQGGIGRHREQQLRAQPRGGEGGAARHVALARQELSRAGAARRRIRVRVQMLLQVLGISSFFWAFTPLILSLVYRIWPIQALGSPVLPMALCPPAVCLAILSIRPSDSRMVLGMVAANTLLVAFASLLMAFAGWRTHLMDEGLSEICFAIAAIDSAVCLAFCSVLVDAVWWRRRQGSYSPRRALLLHCDVARYAGGLAGCATLAYLPLRAAGEDPASDEHLMPVLLGGLSLLSYPCFLEPQVRAAALSALCKTGSTAEEREAAVLAGLVAGRGGSVAGSVDTLLQWAESHFRTVSFDQLAKDDFVAEGDARASSKRRSSARRGSLLSPQGGSDGGGVCEAAKPHGGQWRSEPRAMGQCDAFISHSWSDPPGPKWAALSAWAEAFEEEHGRPPTVWLDKLCIDQRNVQEALACLPIFLAGCDRLLVLAGPTYSSRLWCVMELFAFLKMGAPLERITVLPFAEPSARQPDRAATDRPPDESTRATLSDVTASFASFDAEKARCARVEDRQALLSVIEESFGSFAEFNGWARRLIFSQVHGEGRESRVAMVEETGRTAHVEESTV</sequence>
<dbReference type="Proteomes" id="UP000013827">
    <property type="component" value="Unassembled WGS sequence"/>
</dbReference>
<proteinExistence type="predicted"/>
<reference evidence="6" key="1">
    <citation type="journal article" date="2013" name="Nature">
        <title>Pan genome of the phytoplankton Emiliania underpins its global distribution.</title>
        <authorList>
            <person name="Read B.A."/>
            <person name="Kegel J."/>
            <person name="Klute M.J."/>
            <person name="Kuo A."/>
            <person name="Lefebvre S.C."/>
            <person name="Maumus F."/>
            <person name="Mayer C."/>
            <person name="Miller J."/>
            <person name="Monier A."/>
            <person name="Salamov A."/>
            <person name="Young J."/>
            <person name="Aguilar M."/>
            <person name="Claverie J.M."/>
            <person name="Frickenhaus S."/>
            <person name="Gonzalez K."/>
            <person name="Herman E.K."/>
            <person name="Lin Y.C."/>
            <person name="Napier J."/>
            <person name="Ogata H."/>
            <person name="Sarno A.F."/>
            <person name="Shmutz J."/>
            <person name="Schroeder D."/>
            <person name="de Vargas C."/>
            <person name="Verret F."/>
            <person name="von Dassow P."/>
            <person name="Valentin K."/>
            <person name="Van de Peer Y."/>
            <person name="Wheeler G."/>
            <person name="Dacks J.B."/>
            <person name="Delwiche C.F."/>
            <person name="Dyhrman S.T."/>
            <person name="Glockner G."/>
            <person name="John U."/>
            <person name="Richards T."/>
            <person name="Worden A.Z."/>
            <person name="Zhang X."/>
            <person name="Grigoriev I.V."/>
            <person name="Allen A.E."/>
            <person name="Bidle K."/>
            <person name="Borodovsky M."/>
            <person name="Bowler C."/>
            <person name="Brownlee C."/>
            <person name="Cock J.M."/>
            <person name="Elias M."/>
            <person name="Gladyshev V.N."/>
            <person name="Groth M."/>
            <person name="Guda C."/>
            <person name="Hadaegh A."/>
            <person name="Iglesias-Rodriguez M.D."/>
            <person name="Jenkins J."/>
            <person name="Jones B.M."/>
            <person name="Lawson T."/>
            <person name="Leese F."/>
            <person name="Lindquist E."/>
            <person name="Lobanov A."/>
            <person name="Lomsadze A."/>
            <person name="Malik S.B."/>
            <person name="Marsh M.E."/>
            <person name="Mackinder L."/>
            <person name="Mock T."/>
            <person name="Mueller-Roeber B."/>
            <person name="Pagarete A."/>
            <person name="Parker M."/>
            <person name="Probert I."/>
            <person name="Quesneville H."/>
            <person name="Raines C."/>
            <person name="Rensing S.A."/>
            <person name="Riano-Pachon D.M."/>
            <person name="Richier S."/>
            <person name="Rokitta S."/>
            <person name="Shiraiwa Y."/>
            <person name="Soanes D.M."/>
            <person name="van der Giezen M."/>
            <person name="Wahlund T.M."/>
            <person name="Williams B."/>
            <person name="Wilson W."/>
            <person name="Wolfe G."/>
            <person name="Wurch L.L."/>
        </authorList>
    </citation>
    <scope>NUCLEOTIDE SEQUENCE</scope>
</reference>
<dbReference type="InterPro" id="IPR016186">
    <property type="entry name" value="C-type_lectin-like/link_sf"/>
</dbReference>
<dbReference type="CDD" id="cd00037">
    <property type="entry name" value="CLECT"/>
    <property type="match status" value="1"/>
</dbReference>
<evidence type="ECO:0000256" key="1">
    <source>
        <dbReference type="SAM" id="MobiDB-lite"/>
    </source>
</evidence>
<feature type="transmembrane region" description="Helical" evidence="2">
    <location>
        <begin position="340"/>
        <end position="364"/>
    </location>
</feature>
<evidence type="ECO:0000313" key="6">
    <source>
        <dbReference type="Proteomes" id="UP000013827"/>
    </source>
</evidence>
<feature type="signal peptide" evidence="3">
    <location>
        <begin position="1"/>
        <end position="26"/>
    </location>
</feature>
<name>A0A0D3I382_EMIH1</name>
<keyword evidence="2" id="KW-0812">Transmembrane</keyword>